<sequence length="398" mass="43884">MSERYLAEPDLGFINEVIGLGGNTLKKCFQCATCSVVCPISPDNKPFPRKEMIAASWGLKDKLVKDVDIWLCHQCGDCSTKCPRGAAPGDVLAAVRSYAIADYATPKAVGKAVNDPKKLPILIAVPAILFAVLAFITVQFGDTMASIFKSIGLEAIGFPWAHHHEPGVIAHADFYSTWFVDIVFVPLAAFVVLVFFMGLRRFIKDIHEQAVADGKTTQRKLDYVGLVKGIIAVVPTILKHNKFSECTENKDRSTAHMMVLYSFIGLFVVTNIFFFALYFLHAPGPYSQLNPVKILANAAGIALIIGSLLMIKNRLAAKDQASSYKDWYLLGLVLGLGLSGMLAELTRLAGAEALTYFMYYIHLIFIFNLFAFLPFSKLAHLVYRTVAMGYSNYAGREK</sequence>
<dbReference type="EMBL" id="CP000859">
    <property type="protein sequence ID" value="ABW66811.1"/>
    <property type="molecule type" value="Genomic_DNA"/>
</dbReference>
<gene>
    <name evidence="8" type="ordered locus">Dole_1001</name>
</gene>
<keyword evidence="2" id="KW-0479">Metal-binding</keyword>
<keyword evidence="6" id="KW-0472">Membrane</keyword>
<keyword evidence="1" id="KW-0004">4Fe-4S</keyword>
<dbReference type="PROSITE" id="PS00198">
    <property type="entry name" value="4FE4S_FER_1"/>
    <property type="match status" value="1"/>
</dbReference>
<dbReference type="InterPro" id="IPR017900">
    <property type="entry name" value="4Fe4S_Fe_S_CS"/>
</dbReference>
<keyword evidence="6" id="KW-1133">Transmembrane helix</keyword>
<dbReference type="HOGENOM" id="CLU_705340_0_0_7"/>
<dbReference type="OrthoDB" id="9794954at2"/>
<organism evidence="8 9">
    <name type="scientific">Desulfosudis oleivorans (strain DSM 6200 / JCM 39069 / Hxd3)</name>
    <name type="common">Desulfococcus oleovorans</name>
    <dbReference type="NCBI Taxonomy" id="96561"/>
    <lineage>
        <taxon>Bacteria</taxon>
        <taxon>Pseudomonadati</taxon>
        <taxon>Thermodesulfobacteriota</taxon>
        <taxon>Desulfobacteria</taxon>
        <taxon>Desulfobacterales</taxon>
        <taxon>Desulfosudaceae</taxon>
        <taxon>Desulfosudis</taxon>
    </lineage>
</organism>
<feature type="domain" description="4Fe-4S ferredoxin-type" evidence="7">
    <location>
        <begin position="61"/>
        <end position="92"/>
    </location>
</feature>
<keyword evidence="9" id="KW-1185">Reference proteome</keyword>
<keyword evidence="4" id="KW-0408">Iron</keyword>
<dbReference type="KEGG" id="dol:Dole_1001"/>
<keyword evidence="3" id="KW-0560">Oxidoreductase</keyword>
<evidence type="ECO:0000313" key="9">
    <source>
        <dbReference type="Proteomes" id="UP000008561"/>
    </source>
</evidence>
<dbReference type="SUPFAM" id="SSF103501">
    <property type="entry name" value="Respiratory nitrate reductase 1 gamma chain"/>
    <property type="match status" value="1"/>
</dbReference>
<dbReference type="InterPro" id="IPR017896">
    <property type="entry name" value="4Fe4S_Fe-S-bd"/>
</dbReference>
<feature type="transmembrane region" description="Helical" evidence="6">
    <location>
        <begin position="327"/>
        <end position="345"/>
    </location>
</feature>
<evidence type="ECO:0000256" key="4">
    <source>
        <dbReference type="ARBA" id="ARBA00023004"/>
    </source>
</evidence>
<dbReference type="Gene3D" id="1.20.950.20">
    <property type="entry name" value="Transmembrane di-heme cytochromes, Chain C"/>
    <property type="match status" value="1"/>
</dbReference>
<evidence type="ECO:0000256" key="3">
    <source>
        <dbReference type="ARBA" id="ARBA00023002"/>
    </source>
</evidence>
<keyword evidence="6" id="KW-0812">Transmembrane</keyword>
<reference evidence="8 9" key="1">
    <citation type="submission" date="2007-10" db="EMBL/GenBank/DDBJ databases">
        <title>Complete sequence of Desulfococcus oleovorans Hxd3.</title>
        <authorList>
            <consortium name="US DOE Joint Genome Institute"/>
            <person name="Copeland A."/>
            <person name="Lucas S."/>
            <person name="Lapidus A."/>
            <person name="Barry K."/>
            <person name="Glavina del Rio T."/>
            <person name="Dalin E."/>
            <person name="Tice H."/>
            <person name="Pitluck S."/>
            <person name="Kiss H."/>
            <person name="Brettin T."/>
            <person name="Bruce D."/>
            <person name="Detter J.C."/>
            <person name="Han C."/>
            <person name="Schmutz J."/>
            <person name="Larimer F."/>
            <person name="Land M."/>
            <person name="Hauser L."/>
            <person name="Kyrpides N."/>
            <person name="Kim E."/>
            <person name="Wawrik B."/>
            <person name="Richardson P."/>
        </authorList>
    </citation>
    <scope>NUCLEOTIDE SEQUENCE [LARGE SCALE GENOMIC DNA]</scope>
    <source>
        <strain evidence="9">DSM 6200 / JCM 39069 / Hxd3</strain>
    </source>
</reference>
<keyword evidence="5" id="KW-0411">Iron-sulfur</keyword>
<dbReference type="InterPro" id="IPR036197">
    <property type="entry name" value="NarG-like_sf"/>
</dbReference>
<dbReference type="Gene3D" id="1.10.1060.10">
    <property type="entry name" value="Alpha-helical ferredoxin"/>
    <property type="match status" value="1"/>
</dbReference>
<evidence type="ECO:0000259" key="7">
    <source>
        <dbReference type="PROSITE" id="PS51379"/>
    </source>
</evidence>
<feature type="transmembrane region" description="Helical" evidence="6">
    <location>
        <begin position="178"/>
        <end position="199"/>
    </location>
</feature>
<evidence type="ECO:0000256" key="2">
    <source>
        <dbReference type="ARBA" id="ARBA00022723"/>
    </source>
</evidence>
<feature type="transmembrane region" description="Helical" evidence="6">
    <location>
        <begin position="357"/>
        <end position="375"/>
    </location>
</feature>
<dbReference type="eggNOG" id="COG1150">
    <property type="taxonomic scope" value="Bacteria"/>
</dbReference>
<feature type="transmembrane region" description="Helical" evidence="6">
    <location>
        <begin position="292"/>
        <end position="311"/>
    </location>
</feature>
<dbReference type="AlphaFoldDB" id="A8ZWK3"/>
<dbReference type="STRING" id="96561.Dole_1001"/>
<evidence type="ECO:0000313" key="8">
    <source>
        <dbReference type="EMBL" id="ABW66811.1"/>
    </source>
</evidence>
<dbReference type="GO" id="GO:0051539">
    <property type="term" value="F:4 iron, 4 sulfur cluster binding"/>
    <property type="evidence" value="ECO:0007669"/>
    <property type="project" value="UniProtKB-KW"/>
</dbReference>
<dbReference type="GO" id="GO:0046872">
    <property type="term" value="F:metal ion binding"/>
    <property type="evidence" value="ECO:0007669"/>
    <property type="project" value="UniProtKB-KW"/>
</dbReference>
<dbReference type="Pfam" id="PF13183">
    <property type="entry name" value="Fer4_8"/>
    <property type="match status" value="1"/>
</dbReference>
<dbReference type="RefSeq" id="WP_012174429.1">
    <property type="nucleotide sequence ID" value="NC_009943.1"/>
</dbReference>
<dbReference type="InterPro" id="IPR051460">
    <property type="entry name" value="HdrC_iron-sulfur_subunit"/>
</dbReference>
<evidence type="ECO:0000256" key="6">
    <source>
        <dbReference type="SAM" id="Phobius"/>
    </source>
</evidence>
<name>A8ZWK3_DESOH</name>
<dbReference type="PANTHER" id="PTHR43255">
    <property type="entry name" value="IRON-SULFUR-BINDING OXIDOREDUCTASE FADF-RELATED-RELATED"/>
    <property type="match status" value="1"/>
</dbReference>
<dbReference type="PROSITE" id="PS51379">
    <property type="entry name" value="4FE4S_FER_2"/>
    <property type="match status" value="1"/>
</dbReference>
<feature type="transmembrane region" description="Helical" evidence="6">
    <location>
        <begin position="259"/>
        <end position="280"/>
    </location>
</feature>
<dbReference type="InterPro" id="IPR009051">
    <property type="entry name" value="Helical_ferredxn"/>
</dbReference>
<proteinExistence type="predicted"/>
<evidence type="ECO:0000256" key="5">
    <source>
        <dbReference type="ARBA" id="ARBA00023014"/>
    </source>
</evidence>
<accession>A8ZWK3</accession>
<dbReference type="Proteomes" id="UP000008561">
    <property type="component" value="Chromosome"/>
</dbReference>
<dbReference type="NCBIfam" id="NF038018">
    <property type="entry name" value="qmoC"/>
    <property type="match status" value="1"/>
</dbReference>
<evidence type="ECO:0000256" key="1">
    <source>
        <dbReference type="ARBA" id="ARBA00022485"/>
    </source>
</evidence>
<feature type="transmembrane region" description="Helical" evidence="6">
    <location>
        <begin position="121"/>
        <end position="140"/>
    </location>
</feature>
<dbReference type="PANTHER" id="PTHR43255:SF1">
    <property type="entry name" value="IRON-SULFUR-BINDING OXIDOREDUCTASE FADF-RELATED"/>
    <property type="match status" value="1"/>
</dbReference>
<dbReference type="SUPFAM" id="SSF46548">
    <property type="entry name" value="alpha-helical ferredoxin"/>
    <property type="match status" value="1"/>
</dbReference>
<dbReference type="GO" id="GO:0016491">
    <property type="term" value="F:oxidoreductase activity"/>
    <property type="evidence" value="ECO:0007669"/>
    <property type="project" value="UniProtKB-KW"/>
</dbReference>
<protein>
    <submittedName>
        <fullName evidence="8">Heterodisulfide reductase, putative</fullName>
    </submittedName>
</protein>
<dbReference type="GO" id="GO:0005886">
    <property type="term" value="C:plasma membrane"/>
    <property type="evidence" value="ECO:0007669"/>
    <property type="project" value="TreeGrafter"/>
</dbReference>